<feature type="chain" id="PRO_5036788147" description="Insulin-like domain-containing protein" evidence="1">
    <location>
        <begin position="20"/>
        <end position="117"/>
    </location>
</feature>
<evidence type="ECO:0000313" key="2">
    <source>
        <dbReference type="EnsemblMetazoa" id="XP_038045306.1"/>
    </source>
</evidence>
<dbReference type="EnsemblMetazoa" id="XM_038189378.1">
    <property type="protein sequence ID" value="XP_038045306.1"/>
    <property type="gene ID" value="LOC119719907"/>
</dbReference>
<name>A0A913Z2T4_PATMI</name>
<dbReference type="GeneID" id="119719907"/>
<proteinExistence type="predicted"/>
<dbReference type="SUPFAM" id="SSF56994">
    <property type="entry name" value="Insulin-like"/>
    <property type="match status" value="1"/>
</dbReference>
<protein>
    <recommendedName>
        <fullName evidence="4">Insulin-like domain-containing protein</fullName>
    </recommendedName>
</protein>
<dbReference type="Proteomes" id="UP000887568">
    <property type="component" value="Unplaced"/>
</dbReference>
<feature type="signal peptide" evidence="1">
    <location>
        <begin position="1"/>
        <end position="19"/>
    </location>
</feature>
<evidence type="ECO:0000256" key="1">
    <source>
        <dbReference type="SAM" id="SignalP"/>
    </source>
</evidence>
<dbReference type="Gene3D" id="1.10.100.10">
    <property type="entry name" value="Insulin-like"/>
    <property type="match status" value="1"/>
</dbReference>
<keyword evidence="3" id="KW-1185">Reference proteome</keyword>
<dbReference type="AlphaFoldDB" id="A0A913Z2T4"/>
<dbReference type="InterPro" id="IPR036438">
    <property type="entry name" value="Insulin-like_sf"/>
</dbReference>
<dbReference type="OMA" id="CYWEEIE"/>
<evidence type="ECO:0000313" key="3">
    <source>
        <dbReference type="Proteomes" id="UP000887568"/>
    </source>
</evidence>
<dbReference type="OrthoDB" id="5966706at2759"/>
<accession>A0A913Z2T4</accession>
<dbReference type="RefSeq" id="XP_038045306.1">
    <property type="nucleotide sequence ID" value="XM_038189378.1"/>
</dbReference>
<evidence type="ECO:0008006" key="4">
    <source>
        <dbReference type="Google" id="ProtNLM"/>
    </source>
</evidence>
<organism evidence="2 3">
    <name type="scientific">Patiria miniata</name>
    <name type="common">Bat star</name>
    <name type="synonym">Asterina miniata</name>
    <dbReference type="NCBI Taxonomy" id="46514"/>
    <lineage>
        <taxon>Eukaryota</taxon>
        <taxon>Metazoa</taxon>
        <taxon>Echinodermata</taxon>
        <taxon>Eleutherozoa</taxon>
        <taxon>Asterozoa</taxon>
        <taxon>Asteroidea</taxon>
        <taxon>Valvatacea</taxon>
        <taxon>Valvatida</taxon>
        <taxon>Asterinidae</taxon>
        <taxon>Patiria</taxon>
    </lineage>
</organism>
<keyword evidence="1" id="KW-0732">Signal</keyword>
<sequence>MTRWIVALLLCACVAVALADKAPSAATCEALAATVKAEGKKRWDGPAHTFCGETLTEKANAYCHCQVVPRKRELELSEFLTPVKANSFLSGRNIAKRSLTEECCHEGCYWEEIEEVC</sequence>
<reference evidence="2" key="1">
    <citation type="submission" date="2022-11" db="UniProtKB">
        <authorList>
            <consortium name="EnsemblMetazoa"/>
        </authorList>
    </citation>
    <scope>IDENTIFICATION</scope>
</reference>